<evidence type="ECO:0000313" key="3">
    <source>
        <dbReference type="Proteomes" id="UP000564385"/>
    </source>
</evidence>
<organism evidence="2 3">
    <name type="scientific">Tunturiibacter lichenicola</name>
    <dbReference type="NCBI Taxonomy" id="2051959"/>
    <lineage>
        <taxon>Bacteria</taxon>
        <taxon>Pseudomonadati</taxon>
        <taxon>Acidobacteriota</taxon>
        <taxon>Terriglobia</taxon>
        <taxon>Terriglobales</taxon>
        <taxon>Acidobacteriaceae</taxon>
        <taxon>Tunturiibacter</taxon>
    </lineage>
</organism>
<comment type="caution">
    <text evidence="2">The sequence shown here is derived from an EMBL/GenBank/DDBJ whole genome shotgun (WGS) entry which is preliminary data.</text>
</comment>
<name>A0A852VLI8_9BACT</name>
<evidence type="ECO:0000259" key="1">
    <source>
        <dbReference type="Pfam" id="PF14534"/>
    </source>
</evidence>
<dbReference type="SUPFAM" id="SSF54427">
    <property type="entry name" value="NTF2-like"/>
    <property type="match status" value="1"/>
</dbReference>
<dbReference type="Gene3D" id="3.10.450.50">
    <property type="match status" value="1"/>
</dbReference>
<evidence type="ECO:0000313" key="2">
    <source>
        <dbReference type="EMBL" id="NYF90426.1"/>
    </source>
</evidence>
<reference evidence="2 3" key="1">
    <citation type="submission" date="2020-07" db="EMBL/GenBank/DDBJ databases">
        <title>Genomic Encyclopedia of Type Strains, Phase IV (KMG-V): Genome sequencing to study the core and pangenomes of soil and plant-associated prokaryotes.</title>
        <authorList>
            <person name="Whitman W."/>
        </authorList>
    </citation>
    <scope>NUCLEOTIDE SEQUENCE [LARGE SCALE GENOMIC DNA]</scope>
    <source>
        <strain evidence="2 3">M8UP22</strain>
    </source>
</reference>
<dbReference type="Proteomes" id="UP000564385">
    <property type="component" value="Unassembled WGS sequence"/>
</dbReference>
<dbReference type="AlphaFoldDB" id="A0A852VLI8"/>
<dbReference type="InterPro" id="IPR032710">
    <property type="entry name" value="NTF2-like_dom_sf"/>
</dbReference>
<dbReference type="EMBL" id="JACCCU010000002">
    <property type="protein sequence ID" value="NYF90426.1"/>
    <property type="molecule type" value="Genomic_DNA"/>
</dbReference>
<dbReference type="InterPro" id="IPR027843">
    <property type="entry name" value="DUF4440"/>
</dbReference>
<gene>
    <name evidence="2" type="ORF">HDF08_002528</name>
</gene>
<proteinExistence type="predicted"/>
<accession>A0A852VLI8</accession>
<dbReference type="Pfam" id="PF14534">
    <property type="entry name" value="DUF4440"/>
    <property type="match status" value="1"/>
</dbReference>
<protein>
    <recommendedName>
        <fullName evidence="1">DUF4440 domain-containing protein</fullName>
    </recommendedName>
</protein>
<feature type="domain" description="DUF4440" evidence="1">
    <location>
        <begin position="56"/>
        <end position="153"/>
    </location>
</feature>
<sequence length="256" mass="28796">MSKRDGSGDSFDGKVFDMSWLRSTLTAIVSATVSFVPASSHAAQTIGPDQHLATQLRQSDEILLKAVHTANRSAWQTFAAPDFFYLDEEGGVTYLDAFLRQLVPMTSEPLKIQTYSLTRAGDTAVVFHEDTDEIRVRYVFTETWQRLNGAWKLRVLHITNVLSDPPSIQLSKAQIEELAGTYYSDSVTYTIRRDGDHILAKRPDGQETELKAETRDMLFSPGNPRVRKVFPRDAAGKVTGFVVRYENSDTLWTKVD</sequence>